<proteinExistence type="predicted"/>
<organism evidence="1">
    <name type="scientific">marine sediment metagenome</name>
    <dbReference type="NCBI Taxonomy" id="412755"/>
    <lineage>
        <taxon>unclassified sequences</taxon>
        <taxon>metagenomes</taxon>
        <taxon>ecological metagenomes</taxon>
    </lineage>
</organism>
<dbReference type="Gene3D" id="3.20.20.370">
    <property type="entry name" value="Glycoside hydrolase/deacetylase"/>
    <property type="match status" value="1"/>
</dbReference>
<gene>
    <name evidence="1" type="ORF">S06H3_43690</name>
</gene>
<dbReference type="InterPro" id="IPR011330">
    <property type="entry name" value="Glyco_hydro/deAcase_b/a-brl"/>
</dbReference>
<dbReference type="Pfam" id="PF04748">
    <property type="entry name" value="Polysacc_deac_2"/>
    <property type="match status" value="1"/>
</dbReference>
<name>X1P4H8_9ZZZZ</name>
<feature type="non-terminal residue" evidence="1">
    <location>
        <position position="138"/>
    </location>
</feature>
<accession>X1P4H8</accession>
<dbReference type="AlphaFoldDB" id="X1P4H8"/>
<dbReference type="GO" id="GO:0005975">
    <property type="term" value="P:carbohydrate metabolic process"/>
    <property type="evidence" value="ECO:0007669"/>
    <property type="project" value="InterPro"/>
</dbReference>
<evidence type="ECO:0008006" key="2">
    <source>
        <dbReference type="Google" id="ProtNLM"/>
    </source>
</evidence>
<dbReference type="SUPFAM" id="SSF88713">
    <property type="entry name" value="Glycoside hydrolase/deacetylase"/>
    <property type="match status" value="1"/>
</dbReference>
<reference evidence="1" key="1">
    <citation type="journal article" date="2014" name="Front. Microbiol.">
        <title>High frequency of phylogenetically diverse reductive dehalogenase-homologous genes in deep subseafloor sedimentary metagenomes.</title>
        <authorList>
            <person name="Kawai M."/>
            <person name="Futagami T."/>
            <person name="Toyoda A."/>
            <person name="Takaki Y."/>
            <person name="Nishi S."/>
            <person name="Hori S."/>
            <person name="Arai W."/>
            <person name="Tsubouchi T."/>
            <person name="Morono Y."/>
            <person name="Uchiyama I."/>
            <person name="Ito T."/>
            <person name="Fujiyama A."/>
            <person name="Inagaki F."/>
            <person name="Takami H."/>
        </authorList>
    </citation>
    <scope>NUCLEOTIDE SEQUENCE</scope>
    <source>
        <strain evidence="1">Expedition CK06-06</strain>
    </source>
</reference>
<dbReference type="PANTHER" id="PTHR30105">
    <property type="entry name" value="UNCHARACTERIZED YIBQ-RELATED"/>
    <property type="match status" value="1"/>
</dbReference>
<dbReference type="InterPro" id="IPR006837">
    <property type="entry name" value="Divergent_DAC"/>
</dbReference>
<dbReference type="EMBL" id="BARV01027118">
    <property type="protein sequence ID" value="GAI33935.1"/>
    <property type="molecule type" value="Genomic_DNA"/>
</dbReference>
<comment type="caution">
    <text evidence="1">The sequence shown here is derived from an EMBL/GenBank/DDBJ whole genome shotgun (WGS) entry which is preliminary data.</text>
</comment>
<evidence type="ECO:0000313" key="1">
    <source>
        <dbReference type="EMBL" id="GAI33935.1"/>
    </source>
</evidence>
<dbReference type="PANTHER" id="PTHR30105:SF2">
    <property type="entry name" value="DIVERGENT POLYSACCHARIDE DEACETYLASE SUPERFAMILY"/>
    <property type="match status" value="1"/>
</dbReference>
<dbReference type="CDD" id="cd10936">
    <property type="entry name" value="CE4_DAC2"/>
    <property type="match status" value="1"/>
</dbReference>
<sequence>MDREMILEVLDRNLSQIPFVAGVNNHMGSRFTESEEKMRIVLAELKRRGLYFIDSKTTARSVAYRVAREMALRTASRDIFLDNSLSENALKIQMERLLSLSRHRGWAIGIGHPHKETLKLLKRYQATLNSETEIVPVS</sequence>
<protein>
    <recommendedName>
        <fullName evidence="2">Divergent polysaccharide deacetylase family protein</fullName>
    </recommendedName>
</protein>